<feature type="domain" description="PIN" evidence="1">
    <location>
        <begin position="4"/>
        <end position="101"/>
    </location>
</feature>
<dbReference type="Gene3D" id="3.40.50.1010">
    <property type="entry name" value="5'-nuclease"/>
    <property type="match status" value="1"/>
</dbReference>
<dbReference type="SUPFAM" id="SSF88723">
    <property type="entry name" value="PIN domain-like"/>
    <property type="match status" value="1"/>
</dbReference>
<name>A0AA48KAF7_9BACT</name>
<sequence>MRSVDASLLVGSLAGSPAAQAFIREAGPVWVSHLVLAETVRALEGVHGRSRPRMVEALEMILDNKDLVVEDPAVPRAALEGYRGGLDFEDAMALETARKAGHLPMGTLREDLRAVQGTLHPGA</sequence>
<dbReference type="InterPro" id="IPR002716">
    <property type="entry name" value="PIN_dom"/>
</dbReference>
<dbReference type="InterPro" id="IPR029060">
    <property type="entry name" value="PIN-like_dom_sf"/>
</dbReference>
<evidence type="ECO:0000313" key="2">
    <source>
        <dbReference type="EMBL" id="BDU73267.1"/>
    </source>
</evidence>
<dbReference type="AlphaFoldDB" id="A0AA48KAF7"/>
<dbReference type="KEGG" id="msil:METEAL_24410"/>
<protein>
    <recommendedName>
        <fullName evidence="1">PIN domain-containing protein</fullName>
    </recommendedName>
</protein>
<evidence type="ECO:0000313" key="3">
    <source>
        <dbReference type="Proteomes" id="UP001238179"/>
    </source>
</evidence>
<dbReference type="EMBL" id="AP027080">
    <property type="protein sequence ID" value="BDU73267.1"/>
    <property type="molecule type" value="Genomic_DNA"/>
</dbReference>
<reference evidence="3" key="1">
    <citation type="journal article" date="2023" name="Int. J. Syst. Evol. Microbiol.">
        <title>Mesoterricola silvestris gen. nov., sp. nov., Mesoterricola sediminis sp. nov., Geothrix oryzae sp. nov., Geothrix edaphica sp. nov., Geothrix rubra sp. nov., and Geothrix limicola sp. nov., six novel members of Acidobacteriota isolated from soils.</title>
        <authorList>
            <person name="Itoh H."/>
            <person name="Sugisawa Y."/>
            <person name="Mise K."/>
            <person name="Xu Z."/>
            <person name="Kuniyasu M."/>
            <person name="Ushijima N."/>
            <person name="Kawano K."/>
            <person name="Kobayashi E."/>
            <person name="Shiratori Y."/>
            <person name="Masuda Y."/>
            <person name="Senoo K."/>
        </authorList>
    </citation>
    <scope>NUCLEOTIDE SEQUENCE [LARGE SCALE GENOMIC DNA]</scope>
    <source>
        <strain evidence="3">W79</strain>
    </source>
</reference>
<accession>A0AA48KAF7</accession>
<dbReference type="RefSeq" id="WP_316411916.1">
    <property type="nucleotide sequence ID" value="NZ_AP027080.1"/>
</dbReference>
<dbReference type="Pfam" id="PF01850">
    <property type="entry name" value="PIN"/>
    <property type="match status" value="1"/>
</dbReference>
<keyword evidence="3" id="KW-1185">Reference proteome</keyword>
<dbReference type="Proteomes" id="UP001238179">
    <property type="component" value="Chromosome"/>
</dbReference>
<gene>
    <name evidence="2" type="ORF">METEAL_24410</name>
</gene>
<proteinExistence type="predicted"/>
<organism evidence="2 3">
    <name type="scientific">Mesoterricola silvestris</name>
    <dbReference type="NCBI Taxonomy" id="2927979"/>
    <lineage>
        <taxon>Bacteria</taxon>
        <taxon>Pseudomonadati</taxon>
        <taxon>Acidobacteriota</taxon>
        <taxon>Holophagae</taxon>
        <taxon>Holophagales</taxon>
        <taxon>Holophagaceae</taxon>
        <taxon>Mesoterricola</taxon>
    </lineage>
</organism>
<evidence type="ECO:0000259" key="1">
    <source>
        <dbReference type="Pfam" id="PF01850"/>
    </source>
</evidence>